<sequence>MTRLSTDMKALLPLIDTNVTVYLKDLSYIHGLLFSVDPVTGHVALIEALARGESESESESELCLRKIRILFTQEIDRIAPSQ</sequence>
<evidence type="ECO:0000313" key="1">
    <source>
        <dbReference type="EMBL" id="CCA26605.1"/>
    </source>
</evidence>
<gene>
    <name evidence="1" type="primary">AlNc14C394G11309</name>
    <name evidence="1" type="ORF">ALNC14_127490</name>
</gene>
<dbReference type="EMBL" id="FR824437">
    <property type="protein sequence ID" value="CCA26605.1"/>
    <property type="molecule type" value="Genomic_DNA"/>
</dbReference>
<accession>F0WYP6</accession>
<name>F0WYP6_9STRA</name>
<dbReference type="Gene3D" id="2.30.30.100">
    <property type="match status" value="1"/>
</dbReference>
<protein>
    <submittedName>
        <fullName evidence="1">AlNc14C394G11309 protein</fullName>
    </submittedName>
</protein>
<dbReference type="HOGENOM" id="CLU_2563187_0_0_1"/>
<reference evidence="1" key="2">
    <citation type="submission" date="2011-02" db="EMBL/GenBank/DDBJ databases">
        <authorList>
            <person name="MacLean D."/>
        </authorList>
    </citation>
    <scope>NUCLEOTIDE SEQUENCE</scope>
</reference>
<proteinExistence type="predicted"/>
<dbReference type="AlphaFoldDB" id="F0WYP6"/>
<organism evidence="1">
    <name type="scientific">Albugo laibachii Nc14</name>
    <dbReference type="NCBI Taxonomy" id="890382"/>
    <lineage>
        <taxon>Eukaryota</taxon>
        <taxon>Sar</taxon>
        <taxon>Stramenopiles</taxon>
        <taxon>Oomycota</taxon>
        <taxon>Peronosporomycetes</taxon>
        <taxon>Albuginales</taxon>
        <taxon>Albuginaceae</taxon>
        <taxon>Albugo</taxon>
    </lineage>
</organism>
<reference evidence="1" key="1">
    <citation type="journal article" date="2011" name="PLoS Biol.">
        <title>Gene gain and loss during evolution of obligate parasitism in the white rust pathogen of Arabidopsis thaliana.</title>
        <authorList>
            <person name="Kemen E."/>
            <person name="Gardiner A."/>
            <person name="Schultz-Larsen T."/>
            <person name="Kemen A.C."/>
            <person name="Balmuth A.L."/>
            <person name="Robert-Seilaniantz A."/>
            <person name="Bailey K."/>
            <person name="Holub E."/>
            <person name="Studholme D.J."/>
            <person name="Maclean D."/>
            <person name="Jones J.D."/>
        </authorList>
    </citation>
    <scope>NUCLEOTIDE SEQUENCE</scope>
</reference>